<evidence type="ECO:0000313" key="1">
    <source>
        <dbReference type="EMBL" id="PVW16949.1"/>
    </source>
</evidence>
<comment type="caution">
    <text evidence="1">The sequence shown here is derived from an EMBL/GenBank/DDBJ whole genome shotgun (WGS) entry which is preliminary data.</text>
</comment>
<dbReference type="Proteomes" id="UP000245962">
    <property type="component" value="Unassembled WGS sequence"/>
</dbReference>
<sequence length="68" mass="8024">MFRKSKINFSIKIKQINYLAVQVKKTLKKGCVLFAEVEKQCIFAPAYKNNVRGFYKQTTIFKIIENNF</sequence>
<dbReference type="EMBL" id="QEHR01000001">
    <property type="protein sequence ID" value="PVW16949.1"/>
    <property type="molecule type" value="Genomic_DNA"/>
</dbReference>
<proteinExistence type="predicted"/>
<protein>
    <submittedName>
        <fullName evidence="1">Uncharacterized protein</fullName>
    </submittedName>
</protein>
<keyword evidence="2" id="KW-1185">Reference proteome</keyword>
<name>A0A2U0I770_9FLAO</name>
<evidence type="ECO:0000313" key="2">
    <source>
        <dbReference type="Proteomes" id="UP000245962"/>
    </source>
</evidence>
<dbReference type="AlphaFoldDB" id="A0A2U0I770"/>
<gene>
    <name evidence="1" type="ORF">DDV96_00005</name>
</gene>
<accession>A0A2U0I770</accession>
<organism evidence="1 2">
    <name type="scientific">Marixanthomonas spongiae</name>
    <dbReference type="NCBI Taxonomy" id="2174845"/>
    <lineage>
        <taxon>Bacteria</taxon>
        <taxon>Pseudomonadati</taxon>
        <taxon>Bacteroidota</taxon>
        <taxon>Flavobacteriia</taxon>
        <taxon>Flavobacteriales</taxon>
        <taxon>Flavobacteriaceae</taxon>
        <taxon>Marixanthomonas</taxon>
    </lineage>
</organism>
<reference evidence="1 2" key="1">
    <citation type="submission" date="2018-04" db="EMBL/GenBank/DDBJ databases">
        <title>Marixanthomonas spongiae HN-E44 sp. nov., isolated from a marine sponge.</title>
        <authorList>
            <person name="Luo L."/>
            <person name="Zhuang L."/>
        </authorList>
    </citation>
    <scope>NUCLEOTIDE SEQUENCE [LARGE SCALE GENOMIC DNA]</scope>
    <source>
        <strain evidence="1 2">HN-E44</strain>
    </source>
</reference>